<feature type="domain" description="DUF2382" evidence="2">
    <location>
        <begin position="147"/>
        <end position="257"/>
    </location>
</feature>
<dbReference type="EMBL" id="JBHRSJ010000010">
    <property type="protein sequence ID" value="MFC2971684.1"/>
    <property type="molecule type" value="Genomic_DNA"/>
</dbReference>
<evidence type="ECO:0000256" key="1">
    <source>
        <dbReference type="SAM" id="MobiDB-lite"/>
    </source>
</evidence>
<evidence type="ECO:0000259" key="2">
    <source>
        <dbReference type="Pfam" id="PF09557"/>
    </source>
</evidence>
<dbReference type="InterPro" id="IPR052967">
    <property type="entry name" value="Stress_Response_Assoc"/>
</dbReference>
<keyword evidence="4" id="KW-1185">Reference proteome</keyword>
<gene>
    <name evidence="3" type="ORF">ACFOJE_05570</name>
</gene>
<feature type="region of interest" description="Disordered" evidence="1">
    <location>
        <begin position="237"/>
        <end position="287"/>
    </location>
</feature>
<comment type="caution">
    <text evidence="3">The sequence shown here is derived from an EMBL/GenBank/DDBJ whole genome shotgun (WGS) entry which is preliminary data.</text>
</comment>
<dbReference type="RefSeq" id="WP_377813299.1">
    <property type="nucleotide sequence ID" value="NZ_JBHRSJ010000010.1"/>
</dbReference>
<dbReference type="Proteomes" id="UP001595457">
    <property type="component" value="Unassembled WGS sequence"/>
</dbReference>
<reference evidence="4" key="1">
    <citation type="journal article" date="2019" name="Int. J. Syst. Evol. Microbiol.">
        <title>The Global Catalogue of Microorganisms (GCM) 10K type strain sequencing project: providing services to taxonomists for standard genome sequencing and annotation.</title>
        <authorList>
            <consortium name="The Broad Institute Genomics Platform"/>
            <consortium name="The Broad Institute Genome Sequencing Center for Infectious Disease"/>
            <person name="Wu L."/>
            <person name="Ma J."/>
        </authorList>
    </citation>
    <scope>NUCLEOTIDE SEQUENCE [LARGE SCALE GENOMIC DNA]</scope>
    <source>
        <strain evidence="4">KCTC 62195</strain>
    </source>
</reference>
<sequence>MGHILVAAFDHYNEAEQVRRELISNGVAQTNIQLAAANDIEAGEATAVRADSTRDESVGERISHFFHSIFSDEDETSRHYAETYPEAVRRGSTVVTVDVDDEAQESLVEAIMERNGAIDIDERSAAWSGPDTATTVAPVATAETAAIPVVEEELKVGKRERMMGRVRIVSRMTERPVEETVNLTEEHARIERRPADRPASPEELAGFREGTVEIRETAEEPVVAKTARVVEEVVVGKETTQRQETVRDTVRRTDVDIERSAGATPSGAGDLDADNLPDPDLQTRDRR</sequence>
<dbReference type="InterPro" id="IPR019060">
    <property type="entry name" value="DUF2382"/>
</dbReference>
<protein>
    <submittedName>
        <fullName evidence="3">YsnF/AvaK domain-containing protein</fullName>
    </submittedName>
</protein>
<dbReference type="PANTHER" id="PTHR38463">
    <property type="entry name" value="STRESS RESPONSE PROTEIN YSNF"/>
    <property type="match status" value="1"/>
</dbReference>
<dbReference type="PANTHER" id="PTHR38463:SF1">
    <property type="entry name" value="STRESS RESPONSE PROTEIN YSNF"/>
    <property type="match status" value="1"/>
</dbReference>
<accession>A0ABV7AQB7</accession>
<organism evidence="3 4">
    <name type="scientific">Azotobacter bryophylli</name>
    <dbReference type="NCBI Taxonomy" id="1986537"/>
    <lineage>
        <taxon>Bacteria</taxon>
        <taxon>Pseudomonadati</taxon>
        <taxon>Pseudomonadota</taxon>
        <taxon>Gammaproteobacteria</taxon>
        <taxon>Pseudomonadales</taxon>
        <taxon>Pseudomonadaceae</taxon>
        <taxon>Azotobacter</taxon>
    </lineage>
</organism>
<evidence type="ECO:0000313" key="4">
    <source>
        <dbReference type="Proteomes" id="UP001595457"/>
    </source>
</evidence>
<feature type="compositionally biased region" description="Basic and acidic residues" evidence="1">
    <location>
        <begin position="237"/>
        <end position="259"/>
    </location>
</feature>
<name>A0ABV7AQB7_9GAMM</name>
<dbReference type="Pfam" id="PF09557">
    <property type="entry name" value="DUF2382"/>
    <property type="match status" value="1"/>
</dbReference>
<proteinExistence type="predicted"/>
<evidence type="ECO:0000313" key="3">
    <source>
        <dbReference type="EMBL" id="MFC2971684.1"/>
    </source>
</evidence>